<reference evidence="4" key="1">
    <citation type="journal article" date="2014" name="PLoS Negl. Trop. Dis.">
        <title>An updated insight into the Sialotranscriptome of Triatoma infestans: developmental stage and geographic variations.</title>
        <authorList>
            <person name="Schwarz A."/>
            <person name="Medrano-Mercado N."/>
            <person name="Schaub G.A."/>
            <person name="Struchiner C.J."/>
            <person name="Bargues M.D."/>
            <person name="Levy M.Z."/>
            <person name="Ribeiro J.M."/>
        </authorList>
    </citation>
    <scope>NUCLEOTIDE SEQUENCE</scope>
    <source>
        <strain evidence="4">Chile</strain>
        <tissue evidence="4">Salivary glands</tissue>
    </source>
</reference>
<dbReference type="GO" id="GO:0033314">
    <property type="term" value="P:mitotic DNA replication checkpoint signaling"/>
    <property type="evidence" value="ECO:0007669"/>
    <property type="project" value="TreeGrafter"/>
</dbReference>
<accession>A0A023EZ50</accession>
<feature type="compositionally biased region" description="Polar residues" evidence="2">
    <location>
        <begin position="1207"/>
        <end position="1221"/>
    </location>
</feature>
<dbReference type="Pfam" id="PF00533">
    <property type="entry name" value="BRCT"/>
    <property type="match status" value="3"/>
</dbReference>
<dbReference type="GO" id="GO:0007095">
    <property type="term" value="P:mitotic G2 DNA damage checkpoint signaling"/>
    <property type="evidence" value="ECO:0007669"/>
    <property type="project" value="TreeGrafter"/>
</dbReference>
<dbReference type="CDD" id="cd00027">
    <property type="entry name" value="BRCT"/>
    <property type="match status" value="1"/>
</dbReference>
<dbReference type="EMBL" id="GBBI01004696">
    <property type="protein sequence ID" value="JAC14016.1"/>
    <property type="molecule type" value="mRNA"/>
</dbReference>
<dbReference type="CDD" id="cd17718">
    <property type="entry name" value="BRCT_TopBP1_rpt3"/>
    <property type="match status" value="1"/>
</dbReference>
<feature type="compositionally biased region" description="Polar residues" evidence="2">
    <location>
        <begin position="560"/>
        <end position="570"/>
    </location>
</feature>
<evidence type="ECO:0000256" key="1">
    <source>
        <dbReference type="ARBA" id="ARBA00022737"/>
    </source>
</evidence>
<feature type="domain" description="BRCT" evidence="3">
    <location>
        <begin position="100"/>
        <end position="163"/>
    </location>
</feature>
<keyword evidence="1" id="KW-0677">Repeat</keyword>
<feature type="region of interest" description="Disordered" evidence="2">
    <location>
        <begin position="928"/>
        <end position="957"/>
    </location>
</feature>
<dbReference type="GO" id="GO:0006270">
    <property type="term" value="P:DNA replication initiation"/>
    <property type="evidence" value="ECO:0007669"/>
    <property type="project" value="TreeGrafter"/>
</dbReference>
<feature type="compositionally biased region" description="Polar residues" evidence="2">
    <location>
        <begin position="892"/>
        <end position="903"/>
    </location>
</feature>
<proteinExistence type="evidence at transcript level"/>
<dbReference type="Pfam" id="PF21298">
    <property type="entry name" value="TopBP1_BRCT0"/>
    <property type="match status" value="1"/>
</dbReference>
<feature type="compositionally biased region" description="Polar residues" evidence="2">
    <location>
        <begin position="542"/>
        <end position="553"/>
    </location>
</feature>
<dbReference type="PANTHER" id="PTHR13561:SF20">
    <property type="entry name" value="DNA TOPOISOMERASE 2-BINDING PROTEIN 1"/>
    <property type="match status" value="1"/>
</dbReference>
<evidence type="ECO:0000256" key="2">
    <source>
        <dbReference type="SAM" id="MobiDB-lite"/>
    </source>
</evidence>
<feature type="domain" description="BRCT" evidence="3">
    <location>
        <begin position="356"/>
        <end position="446"/>
    </location>
</feature>
<dbReference type="SUPFAM" id="SSF52113">
    <property type="entry name" value="BRCT domain"/>
    <property type="match status" value="6"/>
</dbReference>
<feature type="region of interest" description="Disordered" evidence="2">
    <location>
        <begin position="1198"/>
        <end position="1264"/>
    </location>
</feature>
<protein>
    <submittedName>
        <fullName evidence="4">Putative nucleotide excision repair factor nef2 rad4/cut5 component</fullName>
    </submittedName>
</protein>
<name>A0A023EZ50_TRIIF</name>
<dbReference type="CDD" id="cd17728">
    <property type="entry name" value="BRCT_TopBP1_rpt8"/>
    <property type="match status" value="1"/>
</dbReference>
<dbReference type="InterPro" id="IPR036420">
    <property type="entry name" value="BRCT_dom_sf"/>
</dbReference>
<dbReference type="CDD" id="cd17738">
    <property type="entry name" value="BRCT_TopBP1_rpt7"/>
    <property type="match status" value="1"/>
</dbReference>
<dbReference type="Pfam" id="PF12738">
    <property type="entry name" value="PTCB-BRCT"/>
    <property type="match status" value="2"/>
</dbReference>
<dbReference type="PANTHER" id="PTHR13561">
    <property type="entry name" value="DNA REPLICATION REGULATOR DPB11-RELATED"/>
    <property type="match status" value="1"/>
</dbReference>
<organism evidence="4">
    <name type="scientific">Triatoma infestans</name>
    <name type="common">Assassin bug</name>
    <dbReference type="NCBI Taxonomy" id="30076"/>
    <lineage>
        <taxon>Eukaryota</taxon>
        <taxon>Metazoa</taxon>
        <taxon>Ecdysozoa</taxon>
        <taxon>Arthropoda</taxon>
        <taxon>Hexapoda</taxon>
        <taxon>Insecta</taxon>
        <taxon>Pterygota</taxon>
        <taxon>Neoptera</taxon>
        <taxon>Paraneoptera</taxon>
        <taxon>Hemiptera</taxon>
        <taxon>Heteroptera</taxon>
        <taxon>Panheteroptera</taxon>
        <taxon>Cimicomorpha</taxon>
        <taxon>Reduviidae</taxon>
        <taxon>Triatominae</taxon>
        <taxon>Triatoma</taxon>
    </lineage>
</organism>
<dbReference type="FunFam" id="3.40.50.10190:FF:000018">
    <property type="entry name" value="DNA topoisomerase 2-binding protein 1"/>
    <property type="match status" value="1"/>
</dbReference>
<sequence>ITLYFVQDTGSNSKEMRNAFTICQNAKLAPNLVGEDEVEELPTRMNCVFVLEEFRGKVFRFLASKDCLVVGPKCLITCINKRIPIPENQSPVFNLAMHGLVICASKLKRSKKEELATVVGYMGGSYSDQLTLAVTHLVADDGKSDKCMKANEHKIPIMCSSWVKAVWDASLNNDITAQDPELYTKHKLPLFKGLYITCSNLPQSTKLKLQKLIEGNGGVYMPALEQNKTTVLIIGDPVDGKKFQHAQLWSIPCVKPSWLHESVEKQYQVPYKEHIVTARPTCSTPTSDLPSFMSNDVSVVPLVNEVSNMEINETNTTINSVASFKALPSKIQKLTSQSNNDYKKHLEQLDMSEVNSAGLFLDGCKIYLSGFVSQEIDKLKKVLNTGGATIFGQLTDSVSHVIVGEFNANDAKAIAECSQRPHVVSVEWLLASIKCKGLAPVQQYLCLQSNGGKGPSECPPQLSSPLGSKGIELLKKPSDALENSMNGTTPVSTLKHTSRKLFVKAYRPNRTMNENSMMELKSNGDANKSPTIEGNGKDDINNKLSSEFQFQQSKNEKQVQKNSSKSNEGQLITARTKEPDKNNITGTSEMSTMNQGPYFQGLLFMVVGFEDPSPIIAPIEEVGGCVVNPAQFQGVADYAVVPLDGTPEKFSSMETVTVLWIEDCWEQAKVLPVEYYHQPLVMKGGCSPLQGVTLCITGFIGKERSYIGHVATSLGAVVQDSFSRKDHPDKGVLRSTHLVCKSPQGSKYAAAKKWGLPTVSKDWLSSCAATGIRQPEENYRPDLDGVTTNATTSADDHPAIKRLKTSSETGTSGADPSVIVEKTPLILNIKRPNIEFTKPSTSSSSVNIAKEAEMKKTISTALYEDTMPQEQEKTNTEAEEFCSFQTPRTVKSKLQSSRSSLAPNESIVEEQRPDFLSTSDRKRLSCLSVGPSPGHVDTPDSPYGQVFTDGTPSPQTRKRWKKWIDNLPDLYSGSPVFSRKRRPSTPLNVLLNQLWVKFGGAKIDGIEPETGNLLPDGPFSVWAHEKSHQDIELQNGELVLKGTNISSADLSSDLVEMEGDKVVVDENEKPASSAIKEKDDESFTVKRRNLASSSECSQIRIGFRKQNQEQNQATPLRKETEKESKVNSDKSSDEEYSPTQQRGVMSERLASRILEAKKAASSGNDYEFVDKNVAQSLKRRSPEVPNNSVDWGWTVANDNAKTKNSENDSSQPSKRFSNENTKNSKSDKSNAKEGDLVEDETKEEEEEEEEEEESRPKERRVFVLSNIPNPRDKYESIIHNLGGEISSSANYDPQTTHLIIDKPVRSEKLLCCLASGKWVLHISYLTSCYQARTFLPEEDYEWGNERSRDRLPTLNFGSTEYHLAMSAYRWRIQRTEFGKVGVYSKFKAVLLTYEQKIPQYSRLLMAGGGTILDKSRIMEATHVFWDEDKVQLPVTKRKLKANNIYLLKPVYLGDYLMKSQPPNPLDYIIK</sequence>
<feature type="compositionally biased region" description="Basic and acidic residues" evidence="2">
    <location>
        <begin position="1222"/>
        <end position="1235"/>
    </location>
</feature>
<feature type="region of interest" description="Disordered" evidence="2">
    <location>
        <begin position="892"/>
        <end position="914"/>
    </location>
</feature>
<feature type="non-terminal residue" evidence="4">
    <location>
        <position position="1"/>
    </location>
</feature>
<dbReference type="Gene3D" id="3.40.50.10190">
    <property type="entry name" value="BRCT domain"/>
    <property type="match status" value="8"/>
</dbReference>
<feature type="compositionally biased region" description="Polar residues" evidence="2">
    <location>
        <begin position="582"/>
        <end position="591"/>
    </location>
</feature>
<dbReference type="PROSITE" id="PS50172">
    <property type="entry name" value="BRCT"/>
    <property type="match status" value="6"/>
</dbReference>
<dbReference type="InterPro" id="IPR001357">
    <property type="entry name" value="BRCT_dom"/>
</dbReference>
<feature type="domain" description="BRCT" evidence="3">
    <location>
        <begin position="684"/>
        <end position="781"/>
    </location>
</feature>
<dbReference type="InterPro" id="IPR049936">
    <property type="entry name" value="TopBP1_BRCT_8"/>
</dbReference>
<dbReference type="SMART" id="SM00292">
    <property type="entry name" value="BRCT"/>
    <property type="match status" value="6"/>
</dbReference>
<feature type="region of interest" description="Disordered" evidence="2">
    <location>
        <begin position="520"/>
        <end position="591"/>
    </location>
</feature>
<dbReference type="InterPro" id="IPR059215">
    <property type="entry name" value="BRCT2_TopBP1-like"/>
</dbReference>
<feature type="domain" description="BRCT" evidence="3">
    <location>
        <begin position="186"/>
        <end position="276"/>
    </location>
</feature>
<dbReference type="InterPro" id="IPR049542">
    <property type="entry name" value="TopBP1-like_BRCT0"/>
</dbReference>
<feature type="region of interest" description="Disordered" evidence="2">
    <location>
        <begin position="1099"/>
        <end position="1145"/>
    </location>
</feature>
<feature type="domain" description="BRCT" evidence="3">
    <location>
        <begin position="594"/>
        <end position="678"/>
    </location>
</feature>
<dbReference type="CDD" id="cd17731">
    <property type="entry name" value="BRCT_TopBP1_rpt2_like"/>
    <property type="match status" value="1"/>
</dbReference>
<evidence type="ECO:0000313" key="4">
    <source>
        <dbReference type="EMBL" id="JAC14016.1"/>
    </source>
</evidence>
<feature type="compositionally biased region" description="Basic and acidic residues" evidence="2">
    <location>
        <begin position="1116"/>
        <end position="1133"/>
    </location>
</feature>
<feature type="domain" description="BRCT" evidence="3">
    <location>
        <begin position="1252"/>
        <end position="1342"/>
    </location>
</feature>
<evidence type="ECO:0000259" key="3">
    <source>
        <dbReference type="PROSITE" id="PS50172"/>
    </source>
</evidence>
<feature type="compositionally biased region" description="Acidic residues" evidence="2">
    <location>
        <begin position="1236"/>
        <end position="1253"/>
    </location>
</feature>